<evidence type="ECO:0000256" key="1">
    <source>
        <dbReference type="ARBA" id="ARBA00004651"/>
    </source>
</evidence>
<dbReference type="InterPro" id="IPR035906">
    <property type="entry name" value="MetI-like_sf"/>
</dbReference>
<evidence type="ECO:0000313" key="9">
    <source>
        <dbReference type="EMBL" id="MDI6452764.1"/>
    </source>
</evidence>
<dbReference type="PANTHER" id="PTHR43005:SF1">
    <property type="entry name" value="SPERMIDINE_PUTRESCINE TRANSPORT SYSTEM PERMEASE PROTEIN"/>
    <property type="match status" value="1"/>
</dbReference>
<comment type="caution">
    <text evidence="9">The sequence shown here is derived from an EMBL/GenBank/DDBJ whole genome shotgun (WGS) entry which is preliminary data.</text>
</comment>
<evidence type="ECO:0000256" key="5">
    <source>
        <dbReference type="ARBA" id="ARBA00022989"/>
    </source>
</evidence>
<dbReference type="SUPFAM" id="SSF161098">
    <property type="entry name" value="MetI-like"/>
    <property type="match status" value="1"/>
</dbReference>
<evidence type="ECO:0000259" key="8">
    <source>
        <dbReference type="PROSITE" id="PS50928"/>
    </source>
</evidence>
<evidence type="ECO:0000313" key="10">
    <source>
        <dbReference type="Proteomes" id="UP001431532"/>
    </source>
</evidence>
<dbReference type="Proteomes" id="UP001431532">
    <property type="component" value="Unassembled WGS sequence"/>
</dbReference>
<keyword evidence="10" id="KW-1185">Reference proteome</keyword>
<dbReference type="PANTHER" id="PTHR43005">
    <property type="entry name" value="BLR7065 PROTEIN"/>
    <property type="match status" value="1"/>
</dbReference>
<organism evidence="9 10">
    <name type="scientific">Peloplasma aerotolerans</name>
    <dbReference type="NCBI Taxonomy" id="3044389"/>
    <lineage>
        <taxon>Bacteria</taxon>
        <taxon>Bacillati</taxon>
        <taxon>Mycoplasmatota</taxon>
        <taxon>Mollicutes</taxon>
        <taxon>Acholeplasmatales</taxon>
        <taxon>Acholeplasmataceae</taxon>
        <taxon>Peloplasma</taxon>
    </lineage>
</organism>
<reference evidence="9" key="1">
    <citation type="submission" date="2023-05" db="EMBL/GenBank/DDBJ databases">
        <title>Mariniplasma microaerophilum sp. nov., a novel anaerobic mollicute isolated from terrestrial mud volcano, Taman Peninsula, Russia.</title>
        <authorList>
            <person name="Khomyakova M.A."/>
            <person name="Merkel A.Y."/>
            <person name="Slobodkin A.I."/>
        </authorList>
    </citation>
    <scope>NUCLEOTIDE SEQUENCE</scope>
    <source>
        <strain evidence="9">M4Ah</strain>
    </source>
</reference>
<keyword evidence="5 7" id="KW-1133">Transmembrane helix</keyword>
<keyword evidence="4 7" id="KW-0812">Transmembrane</keyword>
<proteinExistence type="inferred from homology"/>
<dbReference type="CDD" id="cd06261">
    <property type="entry name" value="TM_PBP2"/>
    <property type="match status" value="1"/>
</dbReference>
<dbReference type="AlphaFoldDB" id="A0AAW6U9X6"/>
<feature type="domain" description="ABC transmembrane type-1" evidence="8">
    <location>
        <begin position="82"/>
        <end position="301"/>
    </location>
</feature>
<accession>A0AAW6U9X6</accession>
<dbReference type="EMBL" id="JASCXW010000010">
    <property type="protein sequence ID" value="MDI6452764.1"/>
    <property type="molecule type" value="Genomic_DNA"/>
</dbReference>
<evidence type="ECO:0000256" key="3">
    <source>
        <dbReference type="ARBA" id="ARBA00022475"/>
    </source>
</evidence>
<dbReference type="PROSITE" id="PS50928">
    <property type="entry name" value="ABC_TM1"/>
    <property type="match status" value="1"/>
</dbReference>
<feature type="transmembrane region" description="Helical" evidence="7">
    <location>
        <begin position="120"/>
        <end position="140"/>
    </location>
</feature>
<dbReference type="Pfam" id="PF00528">
    <property type="entry name" value="BPD_transp_1"/>
    <property type="match status" value="1"/>
</dbReference>
<dbReference type="Gene3D" id="1.10.3720.10">
    <property type="entry name" value="MetI-like"/>
    <property type="match status" value="1"/>
</dbReference>
<comment type="subcellular location">
    <subcellularLocation>
        <location evidence="1 7">Cell membrane</location>
        <topology evidence="1 7">Multi-pass membrane protein</topology>
    </subcellularLocation>
</comment>
<evidence type="ECO:0000256" key="6">
    <source>
        <dbReference type="ARBA" id="ARBA00023136"/>
    </source>
</evidence>
<name>A0AAW6U9X6_9MOLU</name>
<feature type="transmembrane region" description="Helical" evidence="7">
    <location>
        <begin position="24"/>
        <end position="53"/>
    </location>
</feature>
<sequence length="310" mass="34925">MNTSFRETTTSKTGSHKNKFNTSYLFILPYATFFILFVVVLIVIAILLSFTYYDTVNFPSFVGMRNYINLFTQDTDFMQFALPTTIRYALIIGPGGYALSFMLAWILAQIPHRARTFSAIIIYSPALTSGVLMTVVWRVLFSGDNRGYLNNMLINYGVINTPVQWLQDPSAIMIIMLFVGLWSSMGIGFLAMLSGILNINREIYEAAYIDGLKNRWQEIFYITIPSMKPQMLFGAVMAIVSTFNAAGIATALTMSFPPPQMAGWLIVDHMNDYGFARFEMGYASAVSVMLLLLVLFFSRVAHKLFGGERD</sequence>
<keyword evidence="3" id="KW-1003">Cell membrane</keyword>
<evidence type="ECO:0000256" key="2">
    <source>
        <dbReference type="ARBA" id="ARBA00022448"/>
    </source>
</evidence>
<comment type="similarity">
    <text evidence="7">Belongs to the binding-protein-dependent transport system permease family.</text>
</comment>
<gene>
    <name evidence="9" type="ORF">QJ521_04240</name>
</gene>
<dbReference type="GO" id="GO:0005886">
    <property type="term" value="C:plasma membrane"/>
    <property type="evidence" value="ECO:0007669"/>
    <property type="project" value="UniProtKB-SubCell"/>
</dbReference>
<dbReference type="GO" id="GO:0055085">
    <property type="term" value="P:transmembrane transport"/>
    <property type="evidence" value="ECO:0007669"/>
    <property type="project" value="InterPro"/>
</dbReference>
<dbReference type="RefSeq" id="WP_282839189.1">
    <property type="nucleotide sequence ID" value="NZ_JASCXW010000010.1"/>
</dbReference>
<protein>
    <submittedName>
        <fullName evidence="9">Sugar ABC transporter permease</fullName>
    </submittedName>
</protein>
<feature type="transmembrane region" description="Helical" evidence="7">
    <location>
        <begin position="232"/>
        <end position="256"/>
    </location>
</feature>
<dbReference type="InterPro" id="IPR000515">
    <property type="entry name" value="MetI-like"/>
</dbReference>
<feature type="transmembrane region" description="Helical" evidence="7">
    <location>
        <begin position="86"/>
        <end position="108"/>
    </location>
</feature>
<keyword evidence="6 7" id="KW-0472">Membrane</keyword>
<feature type="transmembrane region" description="Helical" evidence="7">
    <location>
        <begin position="171"/>
        <end position="193"/>
    </location>
</feature>
<feature type="transmembrane region" description="Helical" evidence="7">
    <location>
        <begin position="280"/>
        <end position="301"/>
    </location>
</feature>
<evidence type="ECO:0000256" key="7">
    <source>
        <dbReference type="RuleBase" id="RU363032"/>
    </source>
</evidence>
<evidence type="ECO:0000256" key="4">
    <source>
        <dbReference type="ARBA" id="ARBA00022692"/>
    </source>
</evidence>
<keyword evidence="2 7" id="KW-0813">Transport</keyword>